<feature type="binding site" evidence="4">
    <location>
        <position position="213"/>
    </location>
    <ligand>
        <name>Mn(2+)</name>
        <dbReference type="ChEBI" id="CHEBI:29035"/>
        <label>1</label>
    </ligand>
</feature>
<dbReference type="Proteomes" id="UP000001400">
    <property type="component" value="Chromosome"/>
</dbReference>
<evidence type="ECO:0000256" key="2">
    <source>
        <dbReference type="ARBA" id="ARBA00022723"/>
    </source>
</evidence>
<organism evidence="6 7">
    <name type="scientific">Aciduliprofundum boonei (strain DSM 19572 / T469)</name>
    <dbReference type="NCBI Taxonomy" id="439481"/>
    <lineage>
        <taxon>Archaea</taxon>
        <taxon>Methanobacteriati</taxon>
        <taxon>Thermoplasmatota</taxon>
        <taxon>DHVE2 group</taxon>
        <taxon>Candidatus Aciduliprofundum</taxon>
    </lineage>
</organism>
<feature type="binding site" evidence="4">
    <location>
        <position position="131"/>
    </location>
    <ligand>
        <name>Mn(2+)</name>
        <dbReference type="ChEBI" id="CHEBI:29035"/>
        <label>1</label>
    </ligand>
</feature>
<evidence type="ECO:0000256" key="1">
    <source>
        <dbReference type="ARBA" id="ARBA00009227"/>
    </source>
</evidence>
<dbReference type="GO" id="GO:0008783">
    <property type="term" value="F:agmatinase activity"/>
    <property type="evidence" value="ECO:0007669"/>
    <property type="project" value="TreeGrafter"/>
</dbReference>
<dbReference type="InterPro" id="IPR006035">
    <property type="entry name" value="Ureohydrolase"/>
</dbReference>
<dbReference type="GO" id="GO:0046872">
    <property type="term" value="F:metal ion binding"/>
    <property type="evidence" value="ECO:0007669"/>
    <property type="project" value="UniProtKB-KW"/>
</dbReference>
<evidence type="ECO:0000313" key="7">
    <source>
        <dbReference type="Proteomes" id="UP000001400"/>
    </source>
</evidence>
<dbReference type="AlphaFoldDB" id="D3TB81"/>
<dbReference type="PROSITE" id="PS01053">
    <property type="entry name" value="ARGINASE_1"/>
    <property type="match status" value="1"/>
</dbReference>
<evidence type="ECO:0000256" key="5">
    <source>
        <dbReference type="RuleBase" id="RU003684"/>
    </source>
</evidence>
<feature type="binding site" evidence="4">
    <location>
        <position position="215"/>
    </location>
    <ligand>
        <name>Mn(2+)</name>
        <dbReference type="ChEBI" id="CHEBI:29035"/>
        <label>1</label>
    </ligand>
</feature>
<dbReference type="Gene3D" id="3.40.800.10">
    <property type="entry name" value="Ureohydrolase domain"/>
    <property type="match status" value="1"/>
</dbReference>
<dbReference type="RefSeq" id="WP_012997014.1">
    <property type="nucleotide sequence ID" value="NC_013926.1"/>
</dbReference>
<comment type="cofactor">
    <cofactor evidence="4">
        <name>Mn(2+)</name>
        <dbReference type="ChEBI" id="CHEBI:29035"/>
    </cofactor>
    <text evidence="4">Binds 2 manganese ions per subunit.</text>
</comment>
<dbReference type="CDD" id="cd11593">
    <property type="entry name" value="Agmatinase-like_2"/>
    <property type="match status" value="1"/>
</dbReference>
<dbReference type="Pfam" id="PF00491">
    <property type="entry name" value="Arginase"/>
    <property type="match status" value="1"/>
</dbReference>
<proteinExistence type="inferred from homology"/>
<feature type="binding site" evidence="4">
    <location>
        <position position="106"/>
    </location>
    <ligand>
        <name>Mn(2+)</name>
        <dbReference type="ChEBI" id="CHEBI:29035"/>
        <label>1</label>
    </ligand>
</feature>
<dbReference type="HOGENOM" id="CLU_039478_0_2_2"/>
<dbReference type="NCBIfam" id="TIGR01230">
    <property type="entry name" value="agmatinase"/>
    <property type="match status" value="1"/>
</dbReference>
<dbReference type="InterPro" id="IPR020855">
    <property type="entry name" value="Ureohydrolase_Mn_BS"/>
</dbReference>
<dbReference type="GeneID" id="8826937"/>
<feature type="binding site" evidence="4">
    <location>
        <position position="129"/>
    </location>
    <ligand>
        <name>Mn(2+)</name>
        <dbReference type="ChEBI" id="CHEBI:29035"/>
        <label>1</label>
    </ligand>
</feature>
<dbReference type="PROSITE" id="PS51409">
    <property type="entry name" value="ARGINASE_2"/>
    <property type="match status" value="1"/>
</dbReference>
<keyword evidence="3 5" id="KW-0378">Hydrolase</keyword>
<sequence length="290" mass="32453">MLLHFADANKNFNESFFIIFGVPFDGTSSYRHGSKFAPDEIRKASYNLESYVMEHKISLSELPIHDMGDIGTLDEFGNVEDVIDTVYSTMQSILPNKFPIMIGGEHSITIGAAKALKKLNAGIIFIDAHGDFRDEYLGNKYSHACTARRAYDILNGKIISIGVRSASQEEVEDAKDLNYEWIDSYEFQRLGWKRTIKKAMEILDVQKVYLSIDIDGIDPAYAPGTGTPEFFGLSPMDVKNIINFLAPNLIGADITEVCPPYDNGNTSILAARLVQEIIAAKWNTMEDKFK</sequence>
<keyword evidence="2 4" id="KW-0479">Metal-binding</keyword>
<dbReference type="InterPro" id="IPR005925">
    <property type="entry name" value="Agmatinase-rel"/>
</dbReference>
<reference evidence="6" key="1">
    <citation type="submission" date="2010-02" db="EMBL/GenBank/DDBJ databases">
        <title>Complete sequence of Aciduliprofundum boonei T469.</title>
        <authorList>
            <consortium name="US DOE Joint Genome Institute"/>
            <person name="Lucas S."/>
            <person name="Copeland A."/>
            <person name="Lapidus A."/>
            <person name="Cheng J.-F."/>
            <person name="Bruce D."/>
            <person name="Goodwin L."/>
            <person name="Pitluck S."/>
            <person name="Saunders E."/>
            <person name="Detter J.C."/>
            <person name="Han C."/>
            <person name="Tapia R."/>
            <person name="Land M."/>
            <person name="Hauser L."/>
            <person name="Kyrpides N."/>
            <person name="Mikhailova N."/>
            <person name="Flores G."/>
            <person name="Reysenbach A.-L."/>
            <person name="Woyke T."/>
        </authorList>
    </citation>
    <scope>NUCLEOTIDE SEQUENCE</scope>
    <source>
        <strain evidence="6">T469</strain>
    </source>
</reference>
<keyword evidence="4" id="KW-0464">Manganese</keyword>
<evidence type="ECO:0000256" key="3">
    <source>
        <dbReference type="ARBA" id="ARBA00022801"/>
    </source>
</evidence>
<comment type="similarity">
    <text evidence="1">Belongs to the arginase family. Agmatinase subfamily.</text>
</comment>
<feature type="binding site" evidence="4">
    <location>
        <position position="127"/>
    </location>
    <ligand>
        <name>Mn(2+)</name>
        <dbReference type="ChEBI" id="CHEBI:29035"/>
        <label>1</label>
    </ligand>
</feature>
<dbReference type="SUPFAM" id="SSF52768">
    <property type="entry name" value="Arginase/deacetylase"/>
    <property type="match status" value="1"/>
</dbReference>
<dbReference type="GO" id="GO:0033389">
    <property type="term" value="P:putrescine biosynthetic process from arginine, via agmatine"/>
    <property type="evidence" value="ECO:0007669"/>
    <property type="project" value="TreeGrafter"/>
</dbReference>
<evidence type="ECO:0000313" key="6">
    <source>
        <dbReference type="EMBL" id="ADD07816.1"/>
    </source>
</evidence>
<dbReference type="InterPro" id="IPR023696">
    <property type="entry name" value="Ureohydrolase_dom_sf"/>
</dbReference>
<keyword evidence="7" id="KW-1185">Reference proteome</keyword>
<name>D3TB81_ACIB4</name>
<accession>D3TB81</accession>
<protein>
    <submittedName>
        <fullName evidence="6">Agmatinase</fullName>
    </submittedName>
</protein>
<dbReference type="EMBL" id="CP001941">
    <property type="protein sequence ID" value="ADD07816.1"/>
    <property type="molecule type" value="Genomic_DNA"/>
</dbReference>
<dbReference type="PIRSF" id="PIRSF036979">
    <property type="entry name" value="Arginase"/>
    <property type="match status" value="1"/>
</dbReference>
<gene>
    <name evidence="6" type="ordered locus">Aboo_0004</name>
</gene>
<dbReference type="PANTHER" id="PTHR11358">
    <property type="entry name" value="ARGINASE/AGMATINASE"/>
    <property type="match status" value="1"/>
</dbReference>
<dbReference type="KEGG" id="abi:Aboo_0004"/>
<evidence type="ECO:0000256" key="4">
    <source>
        <dbReference type="PIRSR" id="PIRSR036979-1"/>
    </source>
</evidence>
<dbReference type="PANTHER" id="PTHR11358:SF26">
    <property type="entry name" value="GUANIDINO ACID HYDROLASE, MITOCHONDRIAL"/>
    <property type="match status" value="1"/>
</dbReference>